<dbReference type="SUPFAM" id="SSF52540">
    <property type="entry name" value="P-loop containing nucleoside triphosphate hydrolases"/>
    <property type="match status" value="1"/>
</dbReference>
<dbReference type="OrthoDB" id="9802264at2"/>
<dbReference type="InterPro" id="IPR046342">
    <property type="entry name" value="CBS_dom_sf"/>
</dbReference>
<sequence>MIDLVALTKTYNNKPVVSDVSASFARGMVTAIVGTSGSGKTTLLRMINRLVVPTSGKVLIDGTDIGQIPEASLRHSIGYVIQGNGLFPHWTVARNIGVVPTLLGWPKARIVARVNELLHMLQLDPAEIGQRYPHQLSGGQAQRVGVARALAAQPDVLLMDEPFGALDPVLRRQAQRDLVRIRHQLGTTVVLVTHDMSEALNLGAAIAVMRDGRFEQFGTPDEIVCTPATPFVAELVGEVGRALRLLALKPVGPHLCAGEAAGDPVNDTASLSDALAEMIWTGRDKLPVVDGQGRQLGIVKRDDILAAGRRAGPS</sequence>
<keyword evidence="4 8" id="KW-0067">ATP-binding</keyword>
<accession>A0A1H8N1B4</accession>
<dbReference type="SMART" id="SM00382">
    <property type="entry name" value="AAA"/>
    <property type="match status" value="1"/>
</dbReference>
<dbReference type="RefSeq" id="WP_090617049.1">
    <property type="nucleotide sequence ID" value="NZ_CP067124.1"/>
</dbReference>
<evidence type="ECO:0000256" key="3">
    <source>
        <dbReference type="ARBA" id="ARBA00022741"/>
    </source>
</evidence>
<evidence type="ECO:0000259" key="6">
    <source>
        <dbReference type="PROSITE" id="PS50893"/>
    </source>
</evidence>
<dbReference type="InterPro" id="IPR000644">
    <property type="entry name" value="CBS_dom"/>
</dbReference>
<evidence type="ECO:0000256" key="1">
    <source>
        <dbReference type="ARBA" id="ARBA00005417"/>
    </source>
</evidence>
<evidence type="ECO:0000313" key="9">
    <source>
        <dbReference type="Proteomes" id="UP000199054"/>
    </source>
</evidence>
<dbReference type="PROSITE" id="PS50893">
    <property type="entry name" value="ABC_TRANSPORTER_2"/>
    <property type="match status" value="1"/>
</dbReference>
<evidence type="ECO:0000256" key="2">
    <source>
        <dbReference type="ARBA" id="ARBA00022448"/>
    </source>
</evidence>
<dbReference type="Proteomes" id="UP000199054">
    <property type="component" value="Unassembled WGS sequence"/>
</dbReference>
<dbReference type="Pfam" id="PF00571">
    <property type="entry name" value="CBS"/>
    <property type="match status" value="1"/>
</dbReference>
<dbReference type="SUPFAM" id="SSF54631">
    <property type="entry name" value="CBS-domain pair"/>
    <property type="match status" value="1"/>
</dbReference>
<name>A0A1H8N1B4_9RHOB</name>
<evidence type="ECO:0000259" key="7">
    <source>
        <dbReference type="PROSITE" id="PS51371"/>
    </source>
</evidence>
<organism evidence="8 9">
    <name type="scientific">Paracoccus alcaliphilus</name>
    <dbReference type="NCBI Taxonomy" id="34002"/>
    <lineage>
        <taxon>Bacteria</taxon>
        <taxon>Pseudomonadati</taxon>
        <taxon>Pseudomonadota</taxon>
        <taxon>Alphaproteobacteria</taxon>
        <taxon>Rhodobacterales</taxon>
        <taxon>Paracoccaceae</taxon>
        <taxon>Paracoccus</taxon>
    </lineage>
</organism>
<comment type="similarity">
    <text evidence="1">Belongs to the ABC transporter superfamily.</text>
</comment>
<dbReference type="InterPro" id="IPR003439">
    <property type="entry name" value="ABC_transporter-like_ATP-bd"/>
</dbReference>
<protein>
    <submittedName>
        <fullName evidence="8">Osmoprotectant transport system ATP-binding protein</fullName>
    </submittedName>
</protein>
<dbReference type="InterPro" id="IPR027417">
    <property type="entry name" value="P-loop_NTPase"/>
</dbReference>
<keyword evidence="3" id="KW-0547">Nucleotide-binding</keyword>
<dbReference type="STRING" id="34002.SAMN04489859_104921"/>
<keyword evidence="5" id="KW-0129">CBS domain</keyword>
<dbReference type="PROSITE" id="PS00211">
    <property type="entry name" value="ABC_TRANSPORTER_1"/>
    <property type="match status" value="1"/>
</dbReference>
<dbReference type="Gene3D" id="3.40.50.300">
    <property type="entry name" value="P-loop containing nucleotide triphosphate hydrolases"/>
    <property type="match status" value="1"/>
</dbReference>
<dbReference type="GO" id="GO:0016887">
    <property type="term" value="F:ATP hydrolysis activity"/>
    <property type="evidence" value="ECO:0007669"/>
    <property type="project" value="InterPro"/>
</dbReference>
<proteinExistence type="inferred from homology"/>
<dbReference type="InterPro" id="IPR017871">
    <property type="entry name" value="ABC_transporter-like_CS"/>
</dbReference>
<keyword evidence="2" id="KW-0813">Transport</keyword>
<feature type="domain" description="CBS" evidence="7">
    <location>
        <begin position="257"/>
        <end position="314"/>
    </location>
</feature>
<reference evidence="8 9" key="1">
    <citation type="submission" date="2016-10" db="EMBL/GenBank/DDBJ databases">
        <authorList>
            <person name="de Groot N.N."/>
        </authorList>
    </citation>
    <scope>NUCLEOTIDE SEQUENCE [LARGE SCALE GENOMIC DNA]</scope>
    <source>
        <strain evidence="8 9">DSM 8512</strain>
    </source>
</reference>
<dbReference type="PANTHER" id="PTHR43117:SF5">
    <property type="entry name" value="GLYCINE BETAINE UPTAKE SYSTEM ATP-BINDING PROTEIN YEHX"/>
    <property type="match status" value="1"/>
</dbReference>
<dbReference type="AlphaFoldDB" id="A0A1H8N1B4"/>
<evidence type="ECO:0000256" key="4">
    <source>
        <dbReference type="ARBA" id="ARBA00022840"/>
    </source>
</evidence>
<evidence type="ECO:0000256" key="5">
    <source>
        <dbReference type="PROSITE-ProRule" id="PRU00703"/>
    </source>
</evidence>
<keyword evidence="9" id="KW-1185">Reference proteome</keyword>
<feature type="domain" description="ABC transporter" evidence="6">
    <location>
        <begin position="2"/>
        <end position="236"/>
    </location>
</feature>
<dbReference type="InterPro" id="IPR003593">
    <property type="entry name" value="AAA+_ATPase"/>
</dbReference>
<dbReference type="PROSITE" id="PS51371">
    <property type="entry name" value="CBS"/>
    <property type="match status" value="1"/>
</dbReference>
<evidence type="ECO:0000313" key="8">
    <source>
        <dbReference type="EMBL" id="SEO23299.1"/>
    </source>
</evidence>
<dbReference type="FunFam" id="3.40.50.300:FF:000425">
    <property type="entry name" value="Probable ABC transporter, ATP-binding subunit"/>
    <property type="match status" value="1"/>
</dbReference>
<dbReference type="EMBL" id="FODE01000049">
    <property type="protein sequence ID" value="SEO23299.1"/>
    <property type="molecule type" value="Genomic_DNA"/>
</dbReference>
<dbReference type="Pfam" id="PF00005">
    <property type="entry name" value="ABC_tran"/>
    <property type="match status" value="1"/>
</dbReference>
<dbReference type="GO" id="GO:0015697">
    <property type="term" value="P:quaternary ammonium group transport"/>
    <property type="evidence" value="ECO:0007669"/>
    <property type="project" value="UniProtKB-ARBA"/>
</dbReference>
<gene>
    <name evidence="8" type="ORF">SAMN04489859_104921</name>
</gene>
<dbReference type="Gene3D" id="3.10.580.10">
    <property type="entry name" value="CBS-domain"/>
    <property type="match status" value="1"/>
</dbReference>
<dbReference type="PANTHER" id="PTHR43117">
    <property type="entry name" value="OSMOPROTECTANT IMPORT ATP-BINDING PROTEIN OSMV"/>
    <property type="match status" value="1"/>
</dbReference>
<dbReference type="GO" id="GO:0005524">
    <property type="term" value="F:ATP binding"/>
    <property type="evidence" value="ECO:0007669"/>
    <property type="project" value="UniProtKB-KW"/>
</dbReference>